<reference evidence="3" key="1">
    <citation type="submission" date="2025-08" db="UniProtKB">
        <authorList>
            <consortium name="RefSeq"/>
        </authorList>
    </citation>
    <scope>IDENTIFICATION</scope>
    <source>
        <tissue evidence="3">Leaf</tissue>
    </source>
</reference>
<dbReference type="PANTHER" id="PTHR34376:SF2">
    <property type="entry name" value="SERINE PROTEASE INHIBITOR, KAZAL-TYPE FAMILY PROTEIN"/>
    <property type="match status" value="1"/>
</dbReference>
<evidence type="ECO:0000256" key="1">
    <source>
        <dbReference type="SAM" id="Phobius"/>
    </source>
</evidence>
<dbReference type="AlphaFoldDB" id="A0A8B8PZC5"/>
<keyword evidence="2" id="KW-1185">Reference proteome</keyword>
<dbReference type="Proteomes" id="UP000827889">
    <property type="component" value="Chromosome 10"/>
</dbReference>
<dbReference type="PANTHER" id="PTHR34376">
    <property type="entry name" value="SERINE PROTEASE INHIBITOR, KAZAL-TYPE FAMILY PROTEIN"/>
    <property type="match status" value="1"/>
</dbReference>
<organism evidence="2 3">
    <name type="scientific">Rhodamnia argentea</name>
    <dbReference type="NCBI Taxonomy" id="178133"/>
    <lineage>
        <taxon>Eukaryota</taxon>
        <taxon>Viridiplantae</taxon>
        <taxon>Streptophyta</taxon>
        <taxon>Embryophyta</taxon>
        <taxon>Tracheophyta</taxon>
        <taxon>Spermatophyta</taxon>
        <taxon>Magnoliopsida</taxon>
        <taxon>eudicotyledons</taxon>
        <taxon>Gunneridae</taxon>
        <taxon>Pentapetalae</taxon>
        <taxon>rosids</taxon>
        <taxon>malvids</taxon>
        <taxon>Myrtales</taxon>
        <taxon>Myrtaceae</taxon>
        <taxon>Myrtoideae</taxon>
        <taxon>Myrteae</taxon>
        <taxon>Australasian group</taxon>
        <taxon>Rhodamnia</taxon>
    </lineage>
</organism>
<dbReference type="OrthoDB" id="1916993at2759"/>
<sequence length="249" mass="27176">MYVWRHAEAERKCSEYIEFQKCTNQACVAKCKSNHGSSFRHAACVHEEVGAQLSCEFFVGFFAFEPKNRFFFSSEFLSTPLGLFRPIIFSWFWAPSSRCELFLRKARLKPYNMITDPPTPKLHLVVALLTVATLLLFSSAVRSEPQVSRSAIRLPSEKSNGGGGLCSGAAARPGSCPVKCFRADPVCGVDGETYRCGCADAVCSGVEVTKLGYCEVGSGGPGPLPGQALLLVHIVWLIVLGFSVLFGLF</sequence>
<keyword evidence="1" id="KW-0472">Membrane</keyword>
<protein>
    <submittedName>
        <fullName evidence="3">Uncharacterized protein LOC115747566</fullName>
    </submittedName>
</protein>
<dbReference type="GeneID" id="115747566"/>
<evidence type="ECO:0000313" key="3">
    <source>
        <dbReference type="RefSeq" id="XP_030539633.1"/>
    </source>
</evidence>
<keyword evidence="1" id="KW-0812">Transmembrane</keyword>
<name>A0A8B8PZC5_9MYRT</name>
<evidence type="ECO:0000313" key="2">
    <source>
        <dbReference type="Proteomes" id="UP000827889"/>
    </source>
</evidence>
<proteinExistence type="predicted"/>
<feature type="transmembrane region" description="Helical" evidence="1">
    <location>
        <begin position="228"/>
        <end position="248"/>
    </location>
</feature>
<dbReference type="KEGG" id="rarg:115747566"/>
<accession>A0A8B8PZC5</accession>
<keyword evidence="1" id="KW-1133">Transmembrane helix</keyword>
<gene>
    <name evidence="3" type="primary">LOC115747566</name>
</gene>
<dbReference type="RefSeq" id="XP_030539633.1">
    <property type="nucleotide sequence ID" value="XM_030683773.2"/>
</dbReference>
<feature type="transmembrane region" description="Helical" evidence="1">
    <location>
        <begin position="122"/>
        <end position="141"/>
    </location>
</feature>